<name>A0A8K0A2D8_BRALA</name>
<evidence type="ECO:0000256" key="8">
    <source>
        <dbReference type="ARBA" id="ARBA00022729"/>
    </source>
</evidence>
<keyword evidence="20" id="KW-1185">Reference proteome</keyword>
<keyword evidence="12" id="KW-0406">Ion transport</keyword>
<comment type="similarity">
    <text evidence="2">Belongs to the calcium channel subunit alpha-2/delta family.</text>
</comment>
<evidence type="ECO:0000256" key="6">
    <source>
        <dbReference type="ARBA" id="ARBA00022692"/>
    </source>
</evidence>
<evidence type="ECO:0000256" key="15">
    <source>
        <dbReference type="ARBA" id="ARBA00023180"/>
    </source>
</evidence>
<keyword evidence="3" id="KW-0813">Transport</keyword>
<evidence type="ECO:0000256" key="12">
    <source>
        <dbReference type="ARBA" id="ARBA00023065"/>
    </source>
</evidence>
<evidence type="ECO:0000256" key="3">
    <source>
        <dbReference type="ARBA" id="ARBA00022448"/>
    </source>
</evidence>
<sequence length="1112" mass="125323">MRWSVMLFGLGFGLFLAQITPSGSEQQINDLDVRKWAENFGANLYRLSTYFSGADLLRNEYKLNNNWKIVEMNGSEMVKKFARDMFNNLDSKRSAVESLSNQAELANMKHEYDPEIVYEYPNAMLINKKDGDGNPIHPRLAQDFMLKENEHFNDIPVNMERSDVQVPVNVYNEAPDVLNAVKWSKKLDSVFIENGKKDPTLTWQYFGSSTGFFRQYPGIEWEPGANDIDEYDCRNRGWYIQAATSPKDIVIVVDRSGSMKGLRLEIAKQTVDTIIDTLADNDFFNVIAFNKDVSYIEKCFANTLVQATSDNKELLKNGVQQLEADGMANFETSLDTAFQMLRDFNTTGQGSWCNQAIMVITDGAPRNYEQIFRRYNHPDRRVRVFSYLIGREVGESAPVKWMACANKGYYTQIATLADVQENVMKYIHVLSRPMVIRRAHGTIWTNVYMDSSNTGEGLALMTTVARPVFDMRNKTSLEGNLLGVVGIDVPVSELMKLAPPLKMGVNGYAFIITNNGYILTHPDLRPTVVMEPGGDPITKPNYNSVDLGEVEISDTEEKLRTSMVKRETGSLKFKVQEHLDNMKRIMVHENSYYFTQIDETPFSLGIAIPSPYGKYFVEGSVKDRSKGLDPLRKGATGPVLAKWKYCQLTTAEANNMTQLDAIVRYLENDNKITGKSPTIAKQCNRELVDHVMFDAAITEVLDSFWIAVKGNSTKYGIQQVFVGTKGGVTRFYSYLEHPDEMTERDFINKTKNTIQATYYKRAAELGPDYFVYSVPFDQGLSNDTNFVVTASTAIFLQKGSGPRAVAAVAGLQMNHESFSNLFFAATAQCADSTSPENCMGCEENDDLDCYLLDDGGYIVVSEQSRTTTAANHANLLFFDHFQIGRFYGEIDGTMMSEMVELNLYDKIDFTDYQGMCRTTSADSTAAATRLLNPIINLIGYILWWSKELAVLLAQFSLYNLLSGQFEYTSAGSQPDYAPCDKAVTLYKANFSLNKGNIVFDGYIDCNDCQKSFNIKLVPNSNLILLVVDSSCSCNLVPNFNLNPREVSYGSNDTLLCERRLSQKERRRPDKCYNYHPKEDPKKCGRASSLVVSPLLLLLTLLFTAKEAFLPRT</sequence>
<dbReference type="OrthoDB" id="10054666at2759"/>
<keyword evidence="10" id="KW-0851">Voltage-gated channel</keyword>
<evidence type="ECO:0000256" key="4">
    <source>
        <dbReference type="ARBA" id="ARBA00022568"/>
    </source>
</evidence>
<keyword evidence="15" id="KW-0325">Glycoprotein</keyword>
<dbReference type="PROSITE" id="PS50234">
    <property type="entry name" value="VWFA"/>
    <property type="match status" value="1"/>
</dbReference>
<keyword evidence="8 17" id="KW-0732">Signal</keyword>
<dbReference type="InterPro" id="IPR036465">
    <property type="entry name" value="vWFA_dom_sf"/>
</dbReference>
<dbReference type="PANTHER" id="PTHR10166:SF37">
    <property type="entry name" value="STOLID, ISOFORM H"/>
    <property type="match status" value="1"/>
</dbReference>
<dbReference type="Pfam" id="PF08399">
    <property type="entry name" value="VWA_N"/>
    <property type="match status" value="1"/>
</dbReference>
<dbReference type="InterPro" id="IPR002035">
    <property type="entry name" value="VWF_A"/>
</dbReference>
<dbReference type="CDD" id="cd12912">
    <property type="entry name" value="PDC2_MCP_like"/>
    <property type="match status" value="1"/>
</dbReference>
<dbReference type="GO" id="GO:0005891">
    <property type="term" value="C:voltage-gated calcium channel complex"/>
    <property type="evidence" value="ECO:0007669"/>
    <property type="project" value="TreeGrafter"/>
</dbReference>
<dbReference type="GO" id="GO:0005245">
    <property type="term" value="F:voltage-gated calcium channel activity"/>
    <property type="evidence" value="ECO:0007669"/>
    <property type="project" value="TreeGrafter"/>
</dbReference>
<evidence type="ECO:0000256" key="13">
    <source>
        <dbReference type="ARBA" id="ARBA00023136"/>
    </source>
</evidence>
<dbReference type="Gene3D" id="3.30.450.20">
    <property type="entry name" value="PAS domain"/>
    <property type="match status" value="1"/>
</dbReference>
<evidence type="ECO:0000256" key="10">
    <source>
        <dbReference type="ARBA" id="ARBA00022882"/>
    </source>
</evidence>
<dbReference type="PANTHER" id="PTHR10166">
    <property type="entry name" value="VOLTAGE-DEPENDENT CALCIUM CHANNEL SUBUNIT ALPHA-2/DELTA-RELATED"/>
    <property type="match status" value="1"/>
</dbReference>
<protein>
    <submittedName>
        <fullName evidence="19">CACNA2D3 protein</fullName>
    </submittedName>
</protein>
<keyword evidence="11" id="KW-1133">Transmembrane helix</keyword>
<evidence type="ECO:0000259" key="18">
    <source>
        <dbReference type="PROSITE" id="PS50234"/>
    </source>
</evidence>
<dbReference type="FunFam" id="3.40.50.410:FF:000007">
    <property type="entry name" value="Calcium voltage-gated channel auxiliary subunit alpha2delta 3"/>
    <property type="match status" value="1"/>
</dbReference>
<dbReference type="SMART" id="SM00327">
    <property type="entry name" value="VWA"/>
    <property type="match status" value="1"/>
</dbReference>
<dbReference type="Gene3D" id="3.40.50.410">
    <property type="entry name" value="von Willebrand factor, type A domain"/>
    <property type="match status" value="1"/>
</dbReference>
<gene>
    <name evidence="19" type="primary">CACNA2D3</name>
    <name evidence="19" type="ORF">BLAG_LOCUS19390</name>
</gene>
<keyword evidence="5" id="KW-0107">Calcium channel</keyword>
<accession>A0A8K0A2D8</accession>
<dbReference type="InterPro" id="IPR013680">
    <property type="entry name" value="VDCC_a2/dsu"/>
</dbReference>
<feature type="chain" id="PRO_5035474702" evidence="17">
    <location>
        <begin position="18"/>
        <end position="1112"/>
    </location>
</feature>
<evidence type="ECO:0000256" key="5">
    <source>
        <dbReference type="ARBA" id="ARBA00022673"/>
    </source>
</evidence>
<keyword evidence="13" id="KW-0472">Membrane</keyword>
<reference evidence="19" key="1">
    <citation type="submission" date="2022-01" db="EMBL/GenBank/DDBJ databases">
        <authorList>
            <person name="Braso-Vives M."/>
        </authorList>
    </citation>
    <scope>NUCLEOTIDE SEQUENCE</scope>
</reference>
<keyword evidence="9" id="KW-0106">Calcium</keyword>
<evidence type="ECO:0000313" key="20">
    <source>
        <dbReference type="Proteomes" id="UP000838412"/>
    </source>
</evidence>
<keyword evidence="7" id="KW-0479">Metal-binding</keyword>
<dbReference type="AlphaFoldDB" id="A0A8K0A2D8"/>
<evidence type="ECO:0000313" key="19">
    <source>
        <dbReference type="EMBL" id="CAH1265376.1"/>
    </source>
</evidence>
<evidence type="ECO:0000256" key="14">
    <source>
        <dbReference type="ARBA" id="ARBA00023157"/>
    </source>
</evidence>
<dbReference type="CDD" id="cd01463">
    <property type="entry name" value="vWA_VGCC_like"/>
    <property type="match status" value="1"/>
</dbReference>
<feature type="domain" description="VWFA" evidence="18">
    <location>
        <begin position="248"/>
        <end position="430"/>
    </location>
</feature>
<dbReference type="EMBL" id="OV696690">
    <property type="protein sequence ID" value="CAH1265376.1"/>
    <property type="molecule type" value="Genomic_DNA"/>
</dbReference>
<dbReference type="FunFam" id="3.30.450.20:FF:000012">
    <property type="entry name" value="Calcium channel, voltage-dependent, alpha2/delta subunit 3"/>
    <property type="match status" value="1"/>
</dbReference>
<evidence type="ECO:0000256" key="9">
    <source>
        <dbReference type="ARBA" id="ARBA00022837"/>
    </source>
</evidence>
<keyword evidence="16" id="KW-0407">Ion channel</keyword>
<evidence type="ECO:0000256" key="11">
    <source>
        <dbReference type="ARBA" id="ARBA00022989"/>
    </source>
</evidence>
<evidence type="ECO:0000256" key="7">
    <source>
        <dbReference type="ARBA" id="ARBA00022723"/>
    </source>
</evidence>
<evidence type="ECO:0000256" key="1">
    <source>
        <dbReference type="ARBA" id="ARBA00004479"/>
    </source>
</evidence>
<keyword evidence="6" id="KW-0812">Transmembrane</keyword>
<dbReference type="Proteomes" id="UP000838412">
    <property type="component" value="Chromosome 5"/>
</dbReference>
<evidence type="ECO:0000256" key="17">
    <source>
        <dbReference type="SAM" id="SignalP"/>
    </source>
</evidence>
<evidence type="ECO:0000256" key="2">
    <source>
        <dbReference type="ARBA" id="ARBA00007060"/>
    </source>
</evidence>
<dbReference type="Pfam" id="PF13519">
    <property type="entry name" value="VWA_2"/>
    <property type="match status" value="1"/>
</dbReference>
<comment type="subcellular location">
    <subcellularLocation>
        <location evidence="1">Membrane</location>
        <topology evidence="1">Single-pass type I membrane protein</topology>
    </subcellularLocation>
</comment>
<keyword evidence="4" id="KW-0109">Calcium transport</keyword>
<organism evidence="19 20">
    <name type="scientific">Branchiostoma lanceolatum</name>
    <name type="common">Common lancelet</name>
    <name type="synonym">Amphioxus lanceolatum</name>
    <dbReference type="NCBI Taxonomy" id="7740"/>
    <lineage>
        <taxon>Eukaryota</taxon>
        <taxon>Metazoa</taxon>
        <taxon>Chordata</taxon>
        <taxon>Cephalochordata</taxon>
        <taxon>Leptocardii</taxon>
        <taxon>Amphioxiformes</taxon>
        <taxon>Branchiostomatidae</taxon>
        <taxon>Branchiostoma</taxon>
    </lineage>
</organism>
<proteinExistence type="inferred from homology"/>
<evidence type="ECO:0000256" key="16">
    <source>
        <dbReference type="ARBA" id="ARBA00023303"/>
    </source>
</evidence>
<dbReference type="Pfam" id="PF08473">
    <property type="entry name" value="VGCC_alpha2"/>
    <property type="match status" value="1"/>
</dbReference>
<dbReference type="SUPFAM" id="SSF53300">
    <property type="entry name" value="vWA-like"/>
    <property type="match status" value="1"/>
</dbReference>
<dbReference type="InterPro" id="IPR013608">
    <property type="entry name" value="VWA_N"/>
</dbReference>
<feature type="signal peptide" evidence="17">
    <location>
        <begin position="1"/>
        <end position="17"/>
    </location>
</feature>
<keyword evidence="14" id="KW-1015">Disulfide bond</keyword>
<dbReference type="InterPro" id="IPR051173">
    <property type="entry name" value="Ca_channel_alpha-2/delta"/>
</dbReference>
<dbReference type="GO" id="GO:0046872">
    <property type="term" value="F:metal ion binding"/>
    <property type="evidence" value="ECO:0007669"/>
    <property type="project" value="UniProtKB-KW"/>
</dbReference>